<evidence type="ECO:0000256" key="5">
    <source>
        <dbReference type="ARBA" id="ARBA00023136"/>
    </source>
</evidence>
<feature type="transmembrane region" description="Helical" evidence="6">
    <location>
        <begin position="278"/>
        <end position="296"/>
    </location>
</feature>
<dbReference type="PROSITE" id="PS00216">
    <property type="entry name" value="SUGAR_TRANSPORT_1"/>
    <property type="match status" value="1"/>
</dbReference>
<dbReference type="InterPro" id="IPR036259">
    <property type="entry name" value="MFS_trans_sf"/>
</dbReference>
<feature type="transmembrane region" description="Helical" evidence="6">
    <location>
        <begin position="71"/>
        <end position="90"/>
    </location>
</feature>
<keyword evidence="3 6" id="KW-0812">Transmembrane</keyword>
<feature type="transmembrane region" description="Helical" evidence="6">
    <location>
        <begin position="96"/>
        <end position="119"/>
    </location>
</feature>
<name>A0ABW5ZIV0_9BACL</name>
<evidence type="ECO:0000256" key="4">
    <source>
        <dbReference type="ARBA" id="ARBA00022989"/>
    </source>
</evidence>
<feature type="transmembrane region" description="Helical" evidence="6">
    <location>
        <begin position="302"/>
        <end position="321"/>
    </location>
</feature>
<dbReference type="PANTHER" id="PTHR23530:SF1">
    <property type="entry name" value="PERMEASE, MAJOR FACILITATOR SUPERFAMILY-RELATED"/>
    <property type="match status" value="1"/>
</dbReference>
<evidence type="ECO:0000259" key="7">
    <source>
        <dbReference type="PROSITE" id="PS50850"/>
    </source>
</evidence>
<protein>
    <submittedName>
        <fullName evidence="8">MFS transporter</fullName>
    </submittedName>
</protein>
<accession>A0ABW5ZIV0</accession>
<feature type="transmembrane region" description="Helical" evidence="6">
    <location>
        <begin position="243"/>
        <end position="266"/>
    </location>
</feature>
<feature type="transmembrane region" description="Helical" evidence="6">
    <location>
        <begin position="38"/>
        <end position="59"/>
    </location>
</feature>
<dbReference type="Gene3D" id="1.20.1250.20">
    <property type="entry name" value="MFS general substrate transporter like domains"/>
    <property type="match status" value="1"/>
</dbReference>
<dbReference type="InterPro" id="IPR005829">
    <property type="entry name" value="Sugar_transporter_CS"/>
</dbReference>
<dbReference type="EMBL" id="JBHUPG010000023">
    <property type="protein sequence ID" value="MFD2912838.1"/>
    <property type="molecule type" value="Genomic_DNA"/>
</dbReference>
<feature type="transmembrane region" description="Helical" evidence="6">
    <location>
        <begin position="166"/>
        <end position="183"/>
    </location>
</feature>
<dbReference type="PROSITE" id="PS50850">
    <property type="entry name" value="MFS"/>
    <property type="match status" value="1"/>
</dbReference>
<dbReference type="InterPro" id="IPR011701">
    <property type="entry name" value="MFS"/>
</dbReference>
<evidence type="ECO:0000256" key="1">
    <source>
        <dbReference type="ARBA" id="ARBA00004651"/>
    </source>
</evidence>
<comment type="subcellular location">
    <subcellularLocation>
        <location evidence="1">Cell membrane</location>
        <topology evidence="1">Multi-pass membrane protein</topology>
    </subcellularLocation>
</comment>
<keyword evidence="2" id="KW-0813">Transport</keyword>
<feature type="transmembrane region" description="Helical" evidence="6">
    <location>
        <begin position="365"/>
        <end position="384"/>
    </location>
</feature>
<dbReference type="Proteomes" id="UP001597561">
    <property type="component" value="Unassembled WGS sequence"/>
</dbReference>
<evidence type="ECO:0000256" key="3">
    <source>
        <dbReference type="ARBA" id="ARBA00022692"/>
    </source>
</evidence>
<dbReference type="SUPFAM" id="SSF103473">
    <property type="entry name" value="MFS general substrate transporter"/>
    <property type="match status" value="1"/>
</dbReference>
<feature type="transmembrane region" description="Helical" evidence="6">
    <location>
        <begin position="140"/>
        <end position="160"/>
    </location>
</feature>
<dbReference type="RefSeq" id="WP_204730932.1">
    <property type="nucleotide sequence ID" value="NZ_JAFBDK010000029.1"/>
</dbReference>
<evidence type="ECO:0000313" key="8">
    <source>
        <dbReference type="EMBL" id="MFD2912838.1"/>
    </source>
</evidence>
<reference evidence="9" key="1">
    <citation type="journal article" date="2019" name="Int. J. Syst. Evol. Microbiol.">
        <title>The Global Catalogue of Microorganisms (GCM) 10K type strain sequencing project: providing services to taxonomists for standard genome sequencing and annotation.</title>
        <authorList>
            <consortium name="The Broad Institute Genomics Platform"/>
            <consortium name="The Broad Institute Genome Sequencing Center for Infectious Disease"/>
            <person name="Wu L."/>
            <person name="Ma J."/>
        </authorList>
    </citation>
    <scope>NUCLEOTIDE SEQUENCE [LARGE SCALE GENOMIC DNA]</scope>
    <source>
        <strain evidence="9">KCTC 13528</strain>
    </source>
</reference>
<evidence type="ECO:0000256" key="2">
    <source>
        <dbReference type="ARBA" id="ARBA00022448"/>
    </source>
</evidence>
<sequence>MNDERKTEHQNDLFDRFFFSLIPAYVIERLFWEMRGMSVLDVVLTEIIFGIVMLSLEVPSGVLADRIGRKPLIVAGVFLEGLMFAVLLIADSFWQFGLAIGFSAAGAAFLSGAENALLYDSLAAVHREEKFDWHLGRLQAVRMISLFVAAMSGSFLPGYYPLEINYWLSFVSTMTAFLLTFFLKDIKQKSSEAVDSLSGQIAEAARFFIKQPALVYLLLLGMTVGLAAGFVEEFWQLYLIDAGIGLSFFGVYYGIILIVQFPGALLAHTLRKKFGRECLLKIVILTGTAALTFSAFQVNWKGAAAIVLFLLAAGVTEPLILGALHEKADSRIRATLESFQSLVFNAVLIAIGTAFGYIATHFTLAMSFIFLALVSLIPLLIRVVTKLNH</sequence>
<dbReference type="InterPro" id="IPR053160">
    <property type="entry name" value="MFS_DHA3_Transporter"/>
</dbReference>
<dbReference type="InterPro" id="IPR020846">
    <property type="entry name" value="MFS_dom"/>
</dbReference>
<feature type="transmembrane region" description="Helical" evidence="6">
    <location>
        <begin position="342"/>
        <end position="359"/>
    </location>
</feature>
<feature type="transmembrane region" description="Helical" evidence="6">
    <location>
        <begin position="13"/>
        <end position="32"/>
    </location>
</feature>
<dbReference type="PANTHER" id="PTHR23530">
    <property type="entry name" value="TRANSPORT PROTEIN-RELATED"/>
    <property type="match status" value="1"/>
</dbReference>
<organism evidence="8 9">
    <name type="scientific">Jeotgalibacillus terrae</name>
    <dbReference type="NCBI Taxonomy" id="587735"/>
    <lineage>
        <taxon>Bacteria</taxon>
        <taxon>Bacillati</taxon>
        <taxon>Bacillota</taxon>
        <taxon>Bacilli</taxon>
        <taxon>Bacillales</taxon>
        <taxon>Caryophanaceae</taxon>
        <taxon>Jeotgalibacillus</taxon>
    </lineage>
</organism>
<comment type="caution">
    <text evidence="8">The sequence shown here is derived from an EMBL/GenBank/DDBJ whole genome shotgun (WGS) entry which is preliminary data.</text>
</comment>
<gene>
    <name evidence="8" type="ORF">ACFS5P_13195</name>
</gene>
<keyword evidence="5 6" id="KW-0472">Membrane</keyword>
<keyword evidence="4 6" id="KW-1133">Transmembrane helix</keyword>
<feature type="transmembrane region" description="Helical" evidence="6">
    <location>
        <begin position="213"/>
        <end position="231"/>
    </location>
</feature>
<dbReference type="Pfam" id="PF07690">
    <property type="entry name" value="MFS_1"/>
    <property type="match status" value="1"/>
</dbReference>
<feature type="domain" description="Major facilitator superfamily (MFS) profile" evidence="7">
    <location>
        <begin position="1"/>
        <end position="389"/>
    </location>
</feature>
<proteinExistence type="predicted"/>
<evidence type="ECO:0000256" key="6">
    <source>
        <dbReference type="SAM" id="Phobius"/>
    </source>
</evidence>
<keyword evidence="9" id="KW-1185">Reference proteome</keyword>
<evidence type="ECO:0000313" key="9">
    <source>
        <dbReference type="Proteomes" id="UP001597561"/>
    </source>
</evidence>